<keyword evidence="4 7" id="KW-1133">Transmembrane helix</keyword>
<name>A0A0J6SKZ5_9HYPH</name>
<dbReference type="Proteomes" id="UP000035955">
    <property type="component" value="Unassembled WGS sequence"/>
</dbReference>
<protein>
    <submittedName>
        <fullName evidence="8">Membrane protein</fullName>
    </submittedName>
</protein>
<dbReference type="PATRIC" id="fig|298794.3.peg.1148"/>
<dbReference type="PANTHER" id="PTHR30213">
    <property type="entry name" value="INNER MEMBRANE PROTEIN YHJD"/>
    <property type="match status" value="1"/>
</dbReference>
<comment type="subcellular location">
    <subcellularLocation>
        <location evidence="1">Cell membrane</location>
        <topology evidence="1">Multi-pass membrane protein</topology>
    </subcellularLocation>
</comment>
<feature type="transmembrane region" description="Helical" evidence="7">
    <location>
        <begin position="12"/>
        <end position="31"/>
    </location>
</feature>
<sequence>MPPEPRSGSATSGVTSALWTVMLGLALVRLVTARRPDGIADAPPDPTRHLGGGAKSYSGRPAQWVADTEPERGRKADTPTEIPAKGWKDVLYRVYLEFQKDRVLSVAAGVTFYTLLAIFPAVAALVSLYGLFTDPSTINDHLALLQGVVPSGALEIIGEQVKRITAKGGTTLGITFFTSLAISLWSANAGMKAMFDALNIVYEEDEKRSFIQLNLRSLTFTFGALLFVIVALGCIVVLPVALNFLGNFGINISPTAWYIALLRWPALLAILLFVLALLYRYGPSRDLARWRWVTPGSLTAGVVWLIASIGFSWYVAHFGSYNETYGSLGAAIGFMTWIWISSTIVLLGGEINAELEHQTARDTTTGPEQPMGTRRARMADTVGAPA</sequence>
<dbReference type="GO" id="GO:0005886">
    <property type="term" value="C:plasma membrane"/>
    <property type="evidence" value="ECO:0007669"/>
    <property type="project" value="UniProtKB-SubCell"/>
</dbReference>
<keyword evidence="3 7" id="KW-0812">Transmembrane</keyword>
<feature type="transmembrane region" description="Helical" evidence="7">
    <location>
        <begin position="257"/>
        <end position="280"/>
    </location>
</feature>
<gene>
    <name evidence="8" type="ORF">VQ02_19240</name>
</gene>
<dbReference type="RefSeq" id="WP_048445820.1">
    <property type="nucleotide sequence ID" value="NZ_LABY01000136.1"/>
</dbReference>
<evidence type="ECO:0000313" key="8">
    <source>
        <dbReference type="EMBL" id="KMO34339.1"/>
    </source>
</evidence>
<dbReference type="NCBIfam" id="TIGR00765">
    <property type="entry name" value="yihY_not_rbn"/>
    <property type="match status" value="1"/>
</dbReference>
<keyword evidence="5 7" id="KW-0472">Membrane</keyword>
<accession>A0A0J6SKZ5</accession>
<feature type="region of interest" description="Disordered" evidence="6">
    <location>
        <begin position="357"/>
        <end position="386"/>
    </location>
</feature>
<evidence type="ECO:0000256" key="7">
    <source>
        <dbReference type="SAM" id="Phobius"/>
    </source>
</evidence>
<dbReference type="EMBL" id="LABY01000136">
    <property type="protein sequence ID" value="KMO34339.1"/>
    <property type="molecule type" value="Genomic_DNA"/>
</dbReference>
<proteinExistence type="predicted"/>
<feature type="transmembrane region" description="Helical" evidence="7">
    <location>
        <begin position="103"/>
        <end position="132"/>
    </location>
</feature>
<feature type="transmembrane region" description="Helical" evidence="7">
    <location>
        <begin position="328"/>
        <end position="348"/>
    </location>
</feature>
<comment type="caution">
    <text evidence="8">The sequence shown here is derived from an EMBL/GenBank/DDBJ whole genome shotgun (WGS) entry which is preliminary data.</text>
</comment>
<feature type="transmembrane region" description="Helical" evidence="7">
    <location>
        <begin position="218"/>
        <end position="245"/>
    </location>
</feature>
<evidence type="ECO:0000313" key="9">
    <source>
        <dbReference type="Proteomes" id="UP000035955"/>
    </source>
</evidence>
<keyword evidence="9" id="KW-1185">Reference proteome</keyword>
<feature type="region of interest" description="Disordered" evidence="6">
    <location>
        <begin position="37"/>
        <end position="80"/>
    </location>
</feature>
<keyword evidence="2" id="KW-1003">Cell membrane</keyword>
<feature type="transmembrane region" description="Helical" evidence="7">
    <location>
        <begin position="169"/>
        <end position="187"/>
    </location>
</feature>
<dbReference type="Pfam" id="PF03631">
    <property type="entry name" value="Virul_fac_BrkB"/>
    <property type="match status" value="1"/>
</dbReference>
<reference evidence="8 9" key="1">
    <citation type="submission" date="2015-03" db="EMBL/GenBank/DDBJ databases">
        <title>Genome sequencing of Methylobacterium variabile DSM 16961.</title>
        <authorList>
            <person name="Chaudhry V."/>
            <person name="Patil P.B."/>
        </authorList>
    </citation>
    <scope>NUCLEOTIDE SEQUENCE [LARGE SCALE GENOMIC DNA]</scope>
    <source>
        <strain evidence="8 9">DSM 16961</strain>
    </source>
</reference>
<evidence type="ECO:0000256" key="2">
    <source>
        <dbReference type="ARBA" id="ARBA00022475"/>
    </source>
</evidence>
<dbReference type="OrthoDB" id="9781030at2"/>
<dbReference type="PANTHER" id="PTHR30213:SF0">
    <property type="entry name" value="UPF0761 MEMBRANE PROTEIN YIHY"/>
    <property type="match status" value="1"/>
</dbReference>
<feature type="compositionally biased region" description="Basic and acidic residues" evidence="6">
    <location>
        <begin position="69"/>
        <end position="78"/>
    </location>
</feature>
<organism evidence="8 9">
    <name type="scientific">Methylobacterium variabile</name>
    <dbReference type="NCBI Taxonomy" id="298794"/>
    <lineage>
        <taxon>Bacteria</taxon>
        <taxon>Pseudomonadati</taxon>
        <taxon>Pseudomonadota</taxon>
        <taxon>Alphaproteobacteria</taxon>
        <taxon>Hyphomicrobiales</taxon>
        <taxon>Methylobacteriaceae</taxon>
        <taxon>Methylobacterium</taxon>
    </lineage>
</organism>
<evidence type="ECO:0000256" key="3">
    <source>
        <dbReference type="ARBA" id="ARBA00022692"/>
    </source>
</evidence>
<evidence type="ECO:0000256" key="4">
    <source>
        <dbReference type="ARBA" id="ARBA00022989"/>
    </source>
</evidence>
<evidence type="ECO:0000256" key="1">
    <source>
        <dbReference type="ARBA" id="ARBA00004651"/>
    </source>
</evidence>
<dbReference type="AlphaFoldDB" id="A0A0J6SKZ5"/>
<evidence type="ECO:0000256" key="6">
    <source>
        <dbReference type="SAM" id="MobiDB-lite"/>
    </source>
</evidence>
<evidence type="ECO:0000256" key="5">
    <source>
        <dbReference type="ARBA" id="ARBA00023136"/>
    </source>
</evidence>
<feature type="transmembrane region" description="Helical" evidence="7">
    <location>
        <begin position="292"/>
        <end position="316"/>
    </location>
</feature>
<dbReference type="InterPro" id="IPR017039">
    <property type="entry name" value="Virul_fac_BrkB"/>
</dbReference>